<name>A0A7Y9YBC9_9ACTN</name>
<organism evidence="2 3">
    <name type="scientific">Nocardioides marinus</name>
    <dbReference type="NCBI Taxonomy" id="374514"/>
    <lineage>
        <taxon>Bacteria</taxon>
        <taxon>Bacillati</taxon>
        <taxon>Actinomycetota</taxon>
        <taxon>Actinomycetes</taxon>
        <taxon>Propionibacteriales</taxon>
        <taxon>Nocardioidaceae</taxon>
        <taxon>Nocardioides</taxon>
    </lineage>
</organism>
<dbReference type="Proteomes" id="UP000537326">
    <property type="component" value="Unassembled WGS sequence"/>
</dbReference>
<gene>
    <name evidence="2" type="ORF">BKA05_000244</name>
</gene>
<evidence type="ECO:0000313" key="2">
    <source>
        <dbReference type="EMBL" id="NYI08729.1"/>
    </source>
</evidence>
<dbReference type="AlphaFoldDB" id="A0A7Y9YBC9"/>
<dbReference type="EMBL" id="JACBZI010000001">
    <property type="protein sequence ID" value="NYI08729.1"/>
    <property type="molecule type" value="Genomic_DNA"/>
</dbReference>
<feature type="chain" id="PRO_5031291124" evidence="1">
    <location>
        <begin position="35"/>
        <end position="140"/>
    </location>
</feature>
<evidence type="ECO:0000256" key="1">
    <source>
        <dbReference type="SAM" id="SignalP"/>
    </source>
</evidence>
<feature type="signal peptide" evidence="1">
    <location>
        <begin position="1"/>
        <end position="34"/>
    </location>
</feature>
<accession>A0A7Y9YBC9</accession>
<protein>
    <submittedName>
        <fullName evidence="2">Uncharacterized protein</fullName>
    </submittedName>
</protein>
<evidence type="ECO:0000313" key="3">
    <source>
        <dbReference type="Proteomes" id="UP000537326"/>
    </source>
</evidence>
<sequence length="140" mass="15691">MRTVHRPLVHVRRVLAAVLLALGLVAATLPAAQAEQVERQITINGKEPKENKFLIKGKISPSTGKPVNAIIEVKHCKQAKDCGAAWKRFAKIKTNKAGRYSERVKGVKKGHKRVYYRVATKENAKFLAAVSPEIYIYRIF</sequence>
<comment type="caution">
    <text evidence="2">The sequence shown here is derived from an EMBL/GenBank/DDBJ whole genome shotgun (WGS) entry which is preliminary data.</text>
</comment>
<reference evidence="2 3" key="1">
    <citation type="submission" date="2020-07" db="EMBL/GenBank/DDBJ databases">
        <title>Sequencing the genomes of 1000 actinobacteria strains.</title>
        <authorList>
            <person name="Klenk H.-P."/>
        </authorList>
    </citation>
    <scope>NUCLEOTIDE SEQUENCE [LARGE SCALE GENOMIC DNA]</scope>
    <source>
        <strain evidence="2 3">DSM 18248</strain>
    </source>
</reference>
<keyword evidence="1" id="KW-0732">Signal</keyword>
<dbReference type="RefSeq" id="WP_179529803.1">
    <property type="nucleotide sequence ID" value="NZ_BAAAPP010000002.1"/>
</dbReference>
<proteinExistence type="predicted"/>
<keyword evidence="3" id="KW-1185">Reference proteome</keyword>